<sequence length="204" mass="22636">MIQFIGTTIRYEKEQPVREFNLEVSKGEKAVFTGPSGSGKSSLLNALMGFVPLACGEIRINNQLLSPATINKIRQGISYLPQELSLDLDTVGDLIYYPFEFKNNRHLKPDKHKINEVLKLLLLDESILSKKLSEVSGGQKQRLGLASVVLLNKPIMILDEPTSALDDDSAVAVAKLIGSFKETTVISASHDLRWIELMDTQIKL</sequence>
<gene>
    <name evidence="5" type="ORF">SAMN05660349_01874</name>
</gene>
<dbReference type="PROSITE" id="PS50893">
    <property type="entry name" value="ABC_TRANSPORTER_2"/>
    <property type="match status" value="1"/>
</dbReference>
<evidence type="ECO:0000259" key="4">
    <source>
        <dbReference type="PROSITE" id="PS50893"/>
    </source>
</evidence>
<dbReference type="InterPro" id="IPR003439">
    <property type="entry name" value="ABC_transporter-like_ATP-bd"/>
</dbReference>
<evidence type="ECO:0000256" key="2">
    <source>
        <dbReference type="ARBA" id="ARBA00022741"/>
    </source>
</evidence>
<dbReference type="EMBL" id="FUYQ01000012">
    <property type="protein sequence ID" value="SKB58469.1"/>
    <property type="molecule type" value="Genomic_DNA"/>
</dbReference>
<dbReference type="InterPro" id="IPR017871">
    <property type="entry name" value="ABC_transporter-like_CS"/>
</dbReference>
<keyword evidence="1" id="KW-0813">Transport</keyword>
<evidence type="ECO:0000256" key="3">
    <source>
        <dbReference type="ARBA" id="ARBA00022840"/>
    </source>
</evidence>
<keyword evidence="6" id="KW-1185">Reference proteome</keyword>
<dbReference type="SUPFAM" id="SSF52540">
    <property type="entry name" value="P-loop containing nucleoside triphosphate hydrolases"/>
    <property type="match status" value="1"/>
</dbReference>
<dbReference type="InterPro" id="IPR003593">
    <property type="entry name" value="AAA+_ATPase"/>
</dbReference>
<accession>A0A1T5CG99</accession>
<dbReference type="PROSITE" id="PS00211">
    <property type="entry name" value="ABC_TRANSPORTER_1"/>
    <property type="match status" value="1"/>
</dbReference>
<feature type="domain" description="ABC transporter" evidence="4">
    <location>
        <begin position="2"/>
        <end position="204"/>
    </location>
</feature>
<dbReference type="PANTHER" id="PTHR42734">
    <property type="entry name" value="METAL TRANSPORT SYSTEM ATP-BINDING PROTEIN TM_0124-RELATED"/>
    <property type="match status" value="1"/>
</dbReference>
<proteinExistence type="predicted"/>
<keyword evidence="3 5" id="KW-0067">ATP-binding</keyword>
<evidence type="ECO:0000313" key="6">
    <source>
        <dbReference type="Proteomes" id="UP000190852"/>
    </source>
</evidence>
<dbReference type="AlphaFoldDB" id="A0A1T5CG99"/>
<dbReference type="InterPro" id="IPR027417">
    <property type="entry name" value="P-loop_NTPase"/>
</dbReference>
<dbReference type="GO" id="GO:0005524">
    <property type="term" value="F:ATP binding"/>
    <property type="evidence" value="ECO:0007669"/>
    <property type="project" value="UniProtKB-KW"/>
</dbReference>
<dbReference type="Pfam" id="PF00005">
    <property type="entry name" value="ABC_tran"/>
    <property type="match status" value="1"/>
</dbReference>
<dbReference type="Gene3D" id="3.40.50.300">
    <property type="entry name" value="P-loop containing nucleotide triphosphate hydrolases"/>
    <property type="match status" value="1"/>
</dbReference>
<evidence type="ECO:0000313" key="5">
    <source>
        <dbReference type="EMBL" id="SKB58469.1"/>
    </source>
</evidence>
<reference evidence="6" key="1">
    <citation type="submission" date="2017-02" db="EMBL/GenBank/DDBJ databases">
        <authorList>
            <person name="Varghese N."/>
            <person name="Submissions S."/>
        </authorList>
    </citation>
    <scope>NUCLEOTIDE SEQUENCE [LARGE SCALE GENOMIC DNA]</scope>
    <source>
        <strain evidence="6">DSM 24967</strain>
    </source>
</reference>
<organism evidence="5 6">
    <name type="scientific">Parabacteroides chartae</name>
    <dbReference type="NCBI Taxonomy" id="1037355"/>
    <lineage>
        <taxon>Bacteria</taxon>
        <taxon>Pseudomonadati</taxon>
        <taxon>Bacteroidota</taxon>
        <taxon>Bacteroidia</taxon>
        <taxon>Bacteroidales</taxon>
        <taxon>Tannerellaceae</taxon>
        <taxon>Parabacteroides</taxon>
    </lineage>
</organism>
<name>A0A1T5CG99_9BACT</name>
<dbReference type="Proteomes" id="UP000190852">
    <property type="component" value="Unassembled WGS sequence"/>
</dbReference>
<keyword evidence="2" id="KW-0547">Nucleotide-binding</keyword>
<protein>
    <submittedName>
        <fullName evidence="5">Polar amino acid transport system ATP-binding protein</fullName>
    </submittedName>
</protein>
<dbReference type="SMART" id="SM00382">
    <property type="entry name" value="AAA"/>
    <property type="match status" value="1"/>
</dbReference>
<dbReference type="GO" id="GO:0016887">
    <property type="term" value="F:ATP hydrolysis activity"/>
    <property type="evidence" value="ECO:0007669"/>
    <property type="project" value="InterPro"/>
</dbReference>
<dbReference type="InterPro" id="IPR050153">
    <property type="entry name" value="Metal_Ion_Import_ABC"/>
</dbReference>
<dbReference type="RefSeq" id="WP_079683403.1">
    <property type="nucleotide sequence ID" value="NZ_FUYQ01000012.1"/>
</dbReference>
<evidence type="ECO:0000256" key="1">
    <source>
        <dbReference type="ARBA" id="ARBA00022448"/>
    </source>
</evidence>